<gene>
    <name evidence="5" type="ORF">GCU69_17915</name>
</gene>
<evidence type="ECO:0000313" key="6">
    <source>
        <dbReference type="Proteomes" id="UP000621266"/>
    </source>
</evidence>
<accession>A0ABQ7FF60</accession>
<dbReference type="RefSeq" id="WP_156206592.1">
    <property type="nucleotide sequence ID" value="NZ_WHPN01000301.1"/>
</dbReference>
<feature type="DNA-binding region" description="H-T-H motif" evidence="2">
    <location>
        <begin position="34"/>
        <end position="53"/>
    </location>
</feature>
<dbReference type="Gene3D" id="1.10.357.10">
    <property type="entry name" value="Tetracycline Repressor, domain 2"/>
    <property type="match status" value="1"/>
</dbReference>
<dbReference type="SUPFAM" id="SSF46689">
    <property type="entry name" value="Homeodomain-like"/>
    <property type="match status" value="1"/>
</dbReference>
<dbReference type="EMBL" id="WHPN01000301">
    <property type="protein sequence ID" value="KAF4407686.1"/>
    <property type="molecule type" value="Genomic_DNA"/>
</dbReference>
<name>A0ABQ7FF60_9ACTN</name>
<evidence type="ECO:0000256" key="1">
    <source>
        <dbReference type="ARBA" id="ARBA00023125"/>
    </source>
</evidence>
<dbReference type="InterPro" id="IPR001647">
    <property type="entry name" value="HTH_TetR"/>
</dbReference>
<dbReference type="Pfam" id="PF00440">
    <property type="entry name" value="TetR_N"/>
    <property type="match status" value="1"/>
</dbReference>
<dbReference type="PROSITE" id="PS50977">
    <property type="entry name" value="HTH_TETR_2"/>
    <property type="match status" value="1"/>
</dbReference>
<feature type="region of interest" description="Disordered" evidence="3">
    <location>
        <begin position="203"/>
        <end position="231"/>
    </location>
</feature>
<evidence type="ECO:0000259" key="4">
    <source>
        <dbReference type="PROSITE" id="PS50977"/>
    </source>
</evidence>
<evidence type="ECO:0000256" key="2">
    <source>
        <dbReference type="PROSITE-ProRule" id="PRU00335"/>
    </source>
</evidence>
<dbReference type="InterPro" id="IPR041484">
    <property type="entry name" value="TetR_C_25"/>
</dbReference>
<evidence type="ECO:0000256" key="3">
    <source>
        <dbReference type="SAM" id="MobiDB-lite"/>
    </source>
</evidence>
<keyword evidence="1 2" id="KW-0238">DNA-binding</keyword>
<dbReference type="Proteomes" id="UP000621266">
    <property type="component" value="Unassembled WGS sequence"/>
</dbReference>
<feature type="domain" description="HTH tetR-type" evidence="4">
    <location>
        <begin position="11"/>
        <end position="71"/>
    </location>
</feature>
<keyword evidence="6" id="KW-1185">Reference proteome</keyword>
<organism evidence="5 6">
    <name type="scientific">Streptomyces lycii</name>
    <dbReference type="NCBI Taxonomy" id="2654337"/>
    <lineage>
        <taxon>Bacteria</taxon>
        <taxon>Bacillati</taxon>
        <taxon>Actinomycetota</taxon>
        <taxon>Actinomycetes</taxon>
        <taxon>Kitasatosporales</taxon>
        <taxon>Streptomycetaceae</taxon>
        <taxon>Streptomyces</taxon>
    </lineage>
</organism>
<reference evidence="5 6" key="1">
    <citation type="submission" date="2019-10" db="EMBL/GenBank/DDBJ databases">
        <title>Streptomyces tenebrisbrunneis sp.nov., an endogenous actinomycete isolated from of Lycium ruthenicum.</title>
        <authorList>
            <person name="Ma L."/>
        </authorList>
    </citation>
    <scope>NUCLEOTIDE SEQUENCE [LARGE SCALE GENOMIC DNA]</scope>
    <source>
        <strain evidence="5 6">TRM 66187</strain>
    </source>
</reference>
<comment type="caution">
    <text evidence="5">The sequence shown here is derived from an EMBL/GenBank/DDBJ whole genome shotgun (WGS) entry which is preliminary data.</text>
</comment>
<dbReference type="InterPro" id="IPR009057">
    <property type="entry name" value="Homeodomain-like_sf"/>
</dbReference>
<dbReference type="InterPro" id="IPR050109">
    <property type="entry name" value="HTH-type_TetR-like_transc_reg"/>
</dbReference>
<dbReference type="Pfam" id="PF17933">
    <property type="entry name" value="TetR_C_25"/>
    <property type="match status" value="1"/>
</dbReference>
<dbReference type="PANTHER" id="PTHR30055:SF146">
    <property type="entry name" value="HTH-TYPE TRANSCRIPTIONAL DUAL REGULATOR CECR"/>
    <property type="match status" value="1"/>
</dbReference>
<proteinExistence type="predicted"/>
<sequence>MSSAFSPSEDRTARAVIRDEALRLFAAHGPGAVTMRQVGAAAGVSAALVVHHFGSKEGLREAVDSHVLATFEAMLGELAGEGGAVSLDSEAAGSLGEAFLRHLPPDSPMPAYLRWLLLSGGEAGHRLFGKLFELSRATLDAMVAGGTAAPGRDPAARAVFLLLNDLAVLLLHDHAARVLGFDPLSADGMARWAPEMLSVYTGGLTASPADPGPGPDSGPGSGRSHAEGDPS</sequence>
<evidence type="ECO:0000313" key="5">
    <source>
        <dbReference type="EMBL" id="KAF4407686.1"/>
    </source>
</evidence>
<dbReference type="PANTHER" id="PTHR30055">
    <property type="entry name" value="HTH-TYPE TRANSCRIPTIONAL REGULATOR RUTR"/>
    <property type="match status" value="1"/>
</dbReference>
<protein>
    <submittedName>
        <fullName evidence="5">TetR/AcrR family transcriptional regulator</fullName>
    </submittedName>
</protein>